<reference evidence="1" key="1">
    <citation type="submission" date="2014-11" db="EMBL/GenBank/DDBJ databases">
        <authorList>
            <person name="Amaro Gonzalez C."/>
        </authorList>
    </citation>
    <scope>NUCLEOTIDE SEQUENCE</scope>
</reference>
<name>A0A0E9P607_ANGAN</name>
<organism evidence="1">
    <name type="scientific">Anguilla anguilla</name>
    <name type="common">European freshwater eel</name>
    <name type="synonym">Muraena anguilla</name>
    <dbReference type="NCBI Taxonomy" id="7936"/>
    <lineage>
        <taxon>Eukaryota</taxon>
        <taxon>Metazoa</taxon>
        <taxon>Chordata</taxon>
        <taxon>Craniata</taxon>
        <taxon>Vertebrata</taxon>
        <taxon>Euteleostomi</taxon>
        <taxon>Actinopterygii</taxon>
        <taxon>Neopterygii</taxon>
        <taxon>Teleostei</taxon>
        <taxon>Anguilliformes</taxon>
        <taxon>Anguillidae</taxon>
        <taxon>Anguilla</taxon>
    </lineage>
</organism>
<accession>A0A0E9P607</accession>
<dbReference type="AlphaFoldDB" id="A0A0E9P607"/>
<dbReference type="EMBL" id="GBXM01109057">
    <property type="protein sequence ID" value="JAG99519.1"/>
    <property type="molecule type" value="Transcribed_RNA"/>
</dbReference>
<proteinExistence type="predicted"/>
<protein>
    <submittedName>
        <fullName evidence="1">Uncharacterized protein</fullName>
    </submittedName>
</protein>
<sequence length="26" mass="2632">MTTIVCCIFFCLPGGNSNSQAASLPG</sequence>
<reference evidence="1" key="2">
    <citation type="journal article" date="2015" name="Fish Shellfish Immunol.">
        <title>Early steps in the European eel (Anguilla anguilla)-Vibrio vulnificus interaction in the gills: Role of the RtxA13 toxin.</title>
        <authorList>
            <person name="Callol A."/>
            <person name="Pajuelo D."/>
            <person name="Ebbesson L."/>
            <person name="Teles M."/>
            <person name="MacKenzie S."/>
            <person name="Amaro C."/>
        </authorList>
    </citation>
    <scope>NUCLEOTIDE SEQUENCE</scope>
</reference>
<evidence type="ECO:0000313" key="1">
    <source>
        <dbReference type="EMBL" id="JAG99519.1"/>
    </source>
</evidence>